<evidence type="ECO:0000256" key="2">
    <source>
        <dbReference type="SAM" id="Phobius"/>
    </source>
</evidence>
<keyword evidence="2" id="KW-0812">Transmembrane</keyword>
<protein>
    <recommendedName>
        <fullName evidence="5">Cell division protein FtsL</fullName>
    </recommendedName>
</protein>
<keyword evidence="2" id="KW-1133">Transmembrane helix</keyword>
<evidence type="ECO:0000313" key="3">
    <source>
        <dbReference type="EMBL" id="GGO60681.1"/>
    </source>
</evidence>
<feature type="region of interest" description="Disordered" evidence="1">
    <location>
        <begin position="1"/>
        <end position="22"/>
    </location>
</feature>
<feature type="transmembrane region" description="Helical" evidence="2">
    <location>
        <begin position="34"/>
        <end position="54"/>
    </location>
</feature>
<feature type="region of interest" description="Disordered" evidence="1">
    <location>
        <begin position="165"/>
        <end position="188"/>
    </location>
</feature>
<accession>A0ABQ2N2I9</accession>
<evidence type="ECO:0000256" key="1">
    <source>
        <dbReference type="SAM" id="MobiDB-lite"/>
    </source>
</evidence>
<proteinExistence type="predicted"/>
<reference evidence="4" key="1">
    <citation type="journal article" date="2019" name="Int. J. Syst. Evol. Microbiol.">
        <title>The Global Catalogue of Microorganisms (GCM) 10K type strain sequencing project: providing services to taxonomists for standard genome sequencing and annotation.</title>
        <authorList>
            <consortium name="The Broad Institute Genomics Platform"/>
            <consortium name="The Broad Institute Genome Sequencing Center for Infectious Disease"/>
            <person name="Wu L."/>
            <person name="Ma J."/>
        </authorList>
    </citation>
    <scope>NUCLEOTIDE SEQUENCE [LARGE SCALE GENOMIC DNA]</scope>
    <source>
        <strain evidence="4">CGMCC 4.7181</strain>
    </source>
</reference>
<dbReference type="Proteomes" id="UP000638043">
    <property type="component" value="Unassembled WGS sequence"/>
</dbReference>
<evidence type="ECO:0000313" key="4">
    <source>
        <dbReference type="Proteomes" id="UP000638043"/>
    </source>
</evidence>
<sequence>MSIANASLLPFEPAPRRQGPHLEALPSRRRRPRLAYALVAIAGAALIALAQLGMTILTAQSSYDLAAVEQQQQQLTLDKQELTEDLAGLASPQYLAANASALGMVIDSTPSYLRLSDSAILGSGAAAGDTSTVNVQNGNAAANALIAQTPLVTDDELTIADVTPQQEAPATVTEAPPLEGGLPAPQTH</sequence>
<gene>
    <name evidence="3" type="ORF">GCM10010910_06690</name>
</gene>
<comment type="caution">
    <text evidence="3">The sequence shown here is derived from an EMBL/GenBank/DDBJ whole genome shotgun (WGS) entry which is preliminary data.</text>
</comment>
<evidence type="ECO:0008006" key="5">
    <source>
        <dbReference type="Google" id="ProtNLM"/>
    </source>
</evidence>
<keyword evidence="4" id="KW-1185">Reference proteome</keyword>
<name>A0ABQ2N2I9_9MICO</name>
<dbReference type="RefSeq" id="WP_188699991.1">
    <property type="nucleotide sequence ID" value="NZ_BMMQ01000002.1"/>
</dbReference>
<keyword evidence="2" id="KW-0472">Membrane</keyword>
<organism evidence="3 4">
    <name type="scientific">Microbacterium nanhaiense</name>
    <dbReference type="NCBI Taxonomy" id="1301026"/>
    <lineage>
        <taxon>Bacteria</taxon>
        <taxon>Bacillati</taxon>
        <taxon>Actinomycetota</taxon>
        <taxon>Actinomycetes</taxon>
        <taxon>Micrococcales</taxon>
        <taxon>Microbacteriaceae</taxon>
        <taxon>Microbacterium</taxon>
    </lineage>
</organism>
<dbReference type="EMBL" id="BMMQ01000002">
    <property type="protein sequence ID" value="GGO60681.1"/>
    <property type="molecule type" value="Genomic_DNA"/>
</dbReference>